<proteinExistence type="inferred from homology"/>
<dbReference type="PANTHER" id="PTHR21231">
    <property type="entry name" value="XPA-BINDING PROTEIN 1-RELATED"/>
    <property type="match status" value="1"/>
</dbReference>
<evidence type="ECO:0000256" key="5">
    <source>
        <dbReference type="ARBA" id="ARBA00023134"/>
    </source>
</evidence>
<protein>
    <recommendedName>
        <fullName evidence="2 6">GPN-loop GTPase 3</fullName>
    </recommendedName>
</protein>
<name>A0AAD6IUV5_DREDA</name>
<dbReference type="Pfam" id="PF03029">
    <property type="entry name" value="ATP_bind_1"/>
    <property type="match status" value="1"/>
</dbReference>
<dbReference type="InterPro" id="IPR027417">
    <property type="entry name" value="P-loop_NTPase"/>
</dbReference>
<keyword evidence="3 6" id="KW-0547">Nucleotide-binding</keyword>
<dbReference type="Proteomes" id="UP001221413">
    <property type="component" value="Unassembled WGS sequence"/>
</dbReference>
<dbReference type="GO" id="GO:0005525">
    <property type="term" value="F:GTP binding"/>
    <property type="evidence" value="ECO:0007669"/>
    <property type="project" value="UniProtKB-KW"/>
</dbReference>
<comment type="function">
    <text evidence="6">Small GTPase required for proper nuclear import of RNA polymerase II and III (RNAPII and RNAPIII). May act at an RNAP assembly step prior to nuclear import.</text>
</comment>
<dbReference type="CDD" id="cd17872">
    <property type="entry name" value="GPN3"/>
    <property type="match status" value="1"/>
</dbReference>
<dbReference type="EMBL" id="JAQGDS010000007">
    <property type="protein sequence ID" value="KAJ6259130.1"/>
    <property type="molecule type" value="Genomic_DNA"/>
</dbReference>
<dbReference type="InterPro" id="IPR030228">
    <property type="entry name" value="Gpn3"/>
</dbReference>
<evidence type="ECO:0000256" key="2">
    <source>
        <dbReference type="ARBA" id="ARBA00014587"/>
    </source>
</evidence>
<keyword evidence="5 6" id="KW-0342">GTP-binding</keyword>
<evidence type="ECO:0000313" key="7">
    <source>
        <dbReference type="EMBL" id="KAJ6259130.1"/>
    </source>
</evidence>
<evidence type="ECO:0000256" key="4">
    <source>
        <dbReference type="ARBA" id="ARBA00022801"/>
    </source>
</evidence>
<evidence type="ECO:0000256" key="3">
    <source>
        <dbReference type="ARBA" id="ARBA00022741"/>
    </source>
</evidence>
<comment type="caution">
    <text evidence="7">The sequence shown here is derived from an EMBL/GenBank/DDBJ whole genome shotgun (WGS) entry which is preliminary data.</text>
</comment>
<comment type="subunit">
    <text evidence="6">Binds to RNA polymerase II (RNAPII).</text>
</comment>
<reference evidence="7" key="1">
    <citation type="submission" date="2023-01" db="EMBL/GenBank/DDBJ databases">
        <title>The chitinases involved in constricting ring structure development in the nematode-trapping fungus Drechslerella dactyloides.</title>
        <authorList>
            <person name="Wang R."/>
            <person name="Zhang L."/>
            <person name="Tang P."/>
            <person name="Li S."/>
            <person name="Liang L."/>
        </authorList>
    </citation>
    <scope>NUCLEOTIDE SEQUENCE</scope>
    <source>
        <strain evidence="7">YMF1.00031</strain>
    </source>
</reference>
<dbReference type="GO" id="GO:0003924">
    <property type="term" value="F:GTPase activity"/>
    <property type="evidence" value="ECO:0007669"/>
    <property type="project" value="TreeGrafter"/>
</dbReference>
<keyword evidence="8" id="KW-1185">Reference proteome</keyword>
<accession>A0AAD6IUV5</accession>
<evidence type="ECO:0000256" key="6">
    <source>
        <dbReference type="RuleBase" id="RU365059"/>
    </source>
</evidence>
<comment type="similarity">
    <text evidence="1 6">Belongs to the GPN-loop GTPase family.</text>
</comment>
<dbReference type="PANTHER" id="PTHR21231:SF7">
    <property type="entry name" value="GPN-LOOP GTPASE 3"/>
    <property type="match status" value="1"/>
</dbReference>
<dbReference type="AlphaFoldDB" id="A0AAD6IUV5"/>
<dbReference type="Gene3D" id="3.40.50.300">
    <property type="entry name" value="P-loop containing nucleotide triphosphate hydrolases"/>
    <property type="match status" value="1"/>
</dbReference>
<evidence type="ECO:0000256" key="1">
    <source>
        <dbReference type="ARBA" id="ARBA00005290"/>
    </source>
</evidence>
<sequence length="280" mass="31796">MVRGLGMANRFGLLVLGPAGCGKTTFCSALISYLRDSKRACKYVNLDPAAEDFEYEPDVDIKDLISLDDVMEEMSLGPNGGLIAFLLDNLDWLDEELGEGDEESLVVFDCPGQIELYSHVPVLPTLSRHLQQHHSFSLCATYLIESTFVVDRAKFFAGTLSAMSAMVMLEIPHINILSKMDLVKSQITKREMKRYVDPDPNLLLEDARRDTNEKFWRLNEKVVDLIEDFSMVSYLKLEARDEDSVAAILSYIDDCLQWSEHQEPRMRDDDEGVRDEELEG</sequence>
<dbReference type="InterPro" id="IPR004130">
    <property type="entry name" value="Gpn"/>
</dbReference>
<organism evidence="7 8">
    <name type="scientific">Drechslerella dactyloides</name>
    <name type="common">Nematode-trapping fungus</name>
    <name type="synonym">Arthrobotrys dactyloides</name>
    <dbReference type="NCBI Taxonomy" id="74499"/>
    <lineage>
        <taxon>Eukaryota</taxon>
        <taxon>Fungi</taxon>
        <taxon>Dikarya</taxon>
        <taxon>Ascomycota</taxon>
        <taxon>Pezizomycotina</taxon>
        <taxon>Orbiliomycetes</taxon>
        <taxon>Orbiliales</taxon>
        <taxon>Orbiliaceae</taxon>
        <taxon>Drechslerella</taxon>
    </lineage>
</organism>
<dbReference type="SUPFAM" id="SSF52540">
    <property type="entry name" value="P-loop containing nucleoside triphosphate hydrolases"/>
    <property type="match status" value="1"/>
</dbReference>
<dbReference type="FunFam" id="3.40.50.300:FF:000552">
    <property type="entry name" value="GPN-loop GTPase 3"/>
    <property type="match status" value="1"/>
</dbReference>
<evidence type="ECO:0000313" key="8">
    <source>
        <dbReference type="Proteomes" id="UP001221413"/>
    </source>
</evidence>
<gene>
    <name evidence="7" type="ORF">Dda_6027</name>
</gene>
<keyword evidence="4 6" id="KW-0378">Hydrolase</keyword>